<dbReference type="AlphaFoldDB" id="Q7KWV1"/>
<accession>Q7KWV1</accession>
<gene>
    <name evidence="2" type="ORF">DDB_G0272494</name>
</gene>
<accession>Q559J9</accession>
<sequence length="365" mass="35606">MTKLSSVGLLSLVGVSLVAGDHYSCDQMKKLSHEYFPESVADNMICLSFHSSGWNSISNTKNSIGLWYKLMHNVAEMVYTEFGYNHWDAWNKGKCNGWNQCGISTSVNGDDNVGAAITGSGGVSGSGSGSVVDVKDNGDVKAAITGSGGVSGDNDVKAAITGSGGVSGSDDVVKAAITGSGGVSGSGRGSVVDVKDNGDVNAAITGSGGVSGSGSTIPVMAAITGTGSSGSGTTIPVKSEVFSATGDSTIPVLEDVQAAITGSGGVSGSGSGSVVDVKDNGDVNAAITGSGGVSGDNDVQAAITGTGSSGSGSTIPVMAAITGTGSSGSGTTIPVKSEIFSATGDSNIPVLDEIYSATGDSTIPV</sequence>
<proteinExistence type="predicted"/>
<dbReference type="InParanoid" id="Q7KWV1"/>
<dbReference type="HOGENOM" id="CLU_759577_0_0_1"/>
<reference evidence="2 3" key="1">
    <citation type="journal article" date="2005" name="Nature">
        <title>The genome of the social amoeba Dictyostelium discoideum.</title>
        <authorList>
            <consortium name="The Dictyostelium discoideum Sequencing Consortium"/>
            <person name="Eichinger L."/>
            <person name="Pachebat J.A."/>
            <person name="Glockner G."/>
            <person name="Rajandream M.A."/>
            <person name="Sucgang R."/>
            <person name="Berriman M."/>
            <person name="Song J."/>
            <person name="Olsen R."/>
            <person name="Szafranski K."/>
            <person name="Xu Q."/>
            <person name="Tunggal B."/>
            <person name="Kummerfeld S."/>
            <person name="Madera M."/>
            <person name="Konfortov B.A."/>
            <person name="Rivero F."/>
            <person name="Bankier A.T."/>
            <person name="Lehmann R."/>
            <person name="Hamlin N."/>
            <person name="Davies R."/>
            <person name="Gaudet P."/>
            <person name="Fey P."/>
            <person name="Pilcher K."/>
            <person name="Chen G."/>
            <person name="Saunders D."/>
            <person name="Sodergren E."/>
            <person name="Davis P."/>
            <person name="Kerhornou A."/>
            <person name="Nie X."/>
            <person name="Hall N."/>
            <person name="Anjard C."/>
            <person name="Hemphill L."/>
            <person name="Bason N."/>
            <person name="Farbrother P."/>
            <person name="Desany B."/>
            <person name="Just E."/>
            <person name="Morio T."/>
            <person name="Rost R."/>
            <person name="Churcher C."/>
            <person name="Cooper J."/>
            <person name="Haydock S."/>
            <person name="van Driessche N."/>
            <person name="Cronin A."/>
            <person name="Goodhead I."/>
            <person name="Muzny D."/>
            <person name="Mourier T."/>
            <person name="Pain A."/>
            <person name="Lu M."/>
            <person name="Harper D."/>
            <person name="Lindsay R."/>
            <person name="Hauser H."/>
            <person name="James K."/>
            <person name="Quiles M."/>
            <person name="Madan Babu M."/>
            <person name="Saito T."/>
            <person name="Buchrieser C."/>
            <person name="Wardroper A."/>
            <person name="Felder M."/>
            <person name="Thangavelu M."/>
            <person name="Johnson D."/>
            <person name="Knights A."/>
            <person name="Loulseged H."/>
            <person name="Mungall K."/>
            <person name="Oliver K."/>
            <person name="Price C."/>
            <person name="Quail M.A."/>
            <person name="Urushihara H."/>
            <person name="Hernandez J."/>
            <person name="Rabbinowitsch E."/>
            <person name="Steffen D."/>
            <person name="Sanders M."/>
            <person name="Ma J."/>
            <person name="Kohara Y."/>
            <person name="Sharp S."/>
            <person name="Simmonds M."/>
            <person name="Spiegler S."/>
            <person name="Tivey A."/>
            <person name="Sugano S."/>
            <person name="White B."/>
            <person name="Walker D."/>
            <person name="Woodward J."/>
            <person name="Winckler T."/>
            <person name="Tanaka Y."/>
            <person name="Shaulsky G."/>
            <person name="Schleicher M."/>
            <person name="Weinstock G."/>
            <person name="Rosenthal A."/>
            <person name="Cox E.C."/>
            <person name="Chisholm R.L."/>
            <person name="Gibbs R."/>
            <person name="Loomis W.F."/>
            <person name="Platzer M."/>
            <person name="Kay R.R."/>
            <person name="Williams J."/>
            <person name="Dear P.H."/>
            <person name="Noegel A.A."/>
            <person name="Barrell B."/>
            <person name="Kuspa A."/>
        </authorList>
    </citation>
    <scope>NUCLEOTIDE SEQUENCE [LARGE SCALE GENOMIC DNA]</scope>
    <source>
        <strain evidence="2 3">AX4</strain>
    </source>
</reference>
<dbReference type="dictyBase" id="DDB_G0272494">
    <property type="gene designation" value="lyC5"/>
</dbReference>
<protein>
    <submittedName>
        <fullName evidence="2">Uncharacterized protein</fullName>
    </submittedName>
</protein>
<evidence type="ECO:0000256" key="1">
    <source>
        <dbReference type="SAM" id="SignalP"/>
    </source>
</evidence>
<feature type="signal peptide" evidence="1">
    <location>
        <begin position="1"/>
        <end position="20"/>
    </location>
</feature>
<dbReference type="GeneID" id="8618501"/>
<dbReference type="KEGG" id="ddi:DDB_G0272494"/>
<feature type="chain" id="PRO_5004288182" evidence="1">
    <location>
        <begin position="21"/>
        <end position="365"/>
    </location>
</feature>
<keyword evidence="1" id="KW-0732">Signal</keyword>
<dbReference type="PaxDb" id="44689-DDB0168844"/>
<dbReference type="InterPro" id="IPR023346">
    <property type="entry name" value="Lysozyme-like_dom_sf"/>
</dbReference>
<dbReference type="RefSeq" id="XP_645107.1">
    <property type="nucleotide sequence ID" value="XM_640015.1"/>
</dbReference>
<dbReference type="SUPFAM" id="SSF53955">
    <property type="entry name" value="Lysozyme-like"/>
    <property type="match status" value="1"/>
</dbReference>
<evidence type="ECO:0000313" key="2">
    <source>
        <dbReference type="EMBL" id="EAL71171.1"/>
    </source>
</evidence>
<dbReference type="EMBL" id="AAFI02000008">
    <property type="protein sequence ID" value="EAL71171.1"/>
    <property type="molecule type" value="Genomic_DNA"/>
</dbReference>
<name>Q7KWV1_DICDI</name>
<keyword evidence="3" id="KW-1185">Reference proteome</keyword>
<organism evidence="2 3">
    <name type="scientific">Dictyostelium discoideum</name>
    <name type="common">Social amoeba</name>
    <dbReference type="NCBI Taxonomy" id="44689"/>
    <lineage>
        <taxon>Eukaryota</taxon>
        <taxon>Amoebozoa</taxon>
        <taxon>Evosea</taxon>
        <taxon>Eumycetozoa</taxon>
        <taxon>Dictyostelia</taxon>
        <taxon>Dictyosteliales</taxon>
        <taxon>Dictyosteliaceae</taxon>
        <taxon>Dictyostelium</taxon>
    </lineage>
</organism>
<dbReference type="Proteomes" id="UP000002195">
    <property type="component" value="Unassembled WGS sequence"/>
</dbReference>
<dbReference type="VEuPathDB" id="AmoebaDB:DDB_G0272494"/>
<evidence type="ECO:0000313" key="3">
    <source>
        <dbReference type="Proteomes" id="UP000002195"/>
    </source>
</evidence>
<comment type="caution">
    <text evidence="2">The sequence shown here is derived from an EMBL/GenBank/DDBJ whole genome shotgun (WGS) entry which is preliminary data.</text>
</comment>